<gene>
    <name evidence="1" type="ordered locus">VMUT_2258</name>
</gene>
<evidence type="ECO:0000313" key="2">
    <source>
        <dbReference type="Proteomes" id="UP000007485"/>
    </source>
</evidence>
<name>F0QXN9_VULM7</name>
<dbReference type="AlphaFoldDB" id="F0QXN9"/>
<dbReference type="GeneID" id="10289910"/>
<keyword evidence="2" id="KW-1185">Reference proteome</keyword>
<proteinExistence type="predicted"/>
<evidence type="ECO:0000313" key="1">
    <source>
        <dbReference type="EMBL" id="ADY02454.1"/>
    </source>
</evidence>
<dbReference type="STRING" id="985053.VMUT_2258"/>
<dbReference type="KEGG" id="vmo:VMUT_2258"/>
<dbReference type="eggNOG" id="arCOG00284">
    <property type="taxonomic scope" value="Archaea"/>
</dbReference>
<accession>F0QXN9</accession>
<dbReference type="HOGENOM" id="CLU_2821136_0_0_2"/>
<dbReference type="EMBL" id="CP002529">
    <property type="protein sequence ID" value="ADY02454.1"/>
    <property type="molecule type" value="Genomic_DNA"/>
</dbReference>
<dbReference type="OrthoDB" id="10575at2157"/>
<protein>
    <submittedName>
        <fullName evidence="1">Uncharacterized protein</fullName>
    </submittedName>
</protein>
<dbReference type="Proteomes" id="UP000007485">
    <property type="component" value="Chromosome"/>
</dbReference>
<organism evidence="1 2">
    <name type="scientific">Vulcanisaeta moutnovskia (strain 768-28)</name>
    <dbReference type="NCBI Taxonomy" id="985053"/>
    <lineage>
        <taxon>Archaea</taxon>
        <taxon>Thermoproteota</taxon>
        <taxon>Thermoprotei</taxon>
        <taxon>Thermoproteales</taxon>
        <taxon>Thermoproteaceae</taxon>
        <taxon>Vulcanisaeta</taxon>
    </lineage>
</organism>
<reference evidence="1 2" key="1">
    <citation type="journal article" date="2011" name="J. Bacteriol.">
        <title>Complete genome sequence of 'Vulcanisaeta moutnovskia' strain 768-28, a novel member of the hyperthermophilic crenarchaeal genus vulcanisaeta.</title>
        <authorList>
            <person name="Gumerov V.M."/>
            <person name="Mardanov A.V."/>
            <person name="Beletsky A.V."/>
            <person name="Prokofeva M.I."/>
            <person name="Bonch-Osmolovskaya E.A."/>
            <person name="Ravin N.V."/>
            <person name="Skryabin K.G."/>
        </authorList>
    </citation>
    <scope>NUCLEOTIDE SEQUENCE [LARGE SCALE GENOMIC DNA]</scope>
    <source>
        <strain evidence="1 2">768-28</strain>
    </source>
</reference>
<dbReference type="RefSeq" id="WP_013605615.1">
    <property type="nucleotide sequence ID" value="NC_015151.1"/>
</dbReference>
<sequence>MIGGVGIMDVKWRSEEQILEKVGLKKHAGEITYAQDGVAVIKSYALRTHTITIKALPPQVKRRSHK</sequence>